<evidence type="ECO:0000256" key="1">
    <source>
        <dbReference type="ARBA" id="ARBA00022527"/>
    </source>
</evidence>
<dbReference type="Pfam" id="PF02816">
    <property type="entry name" value="Alpha_kinase"/>
    <property type="match status" value="1"/>
</dbReference>
<name>A0AAD7I7Z9_9AGAR</name>
<feature type="non-terminal residue" evidence="5">
    <location>
        <position position="169"/>
    </location>
</feature>
<dbReference type="AlphaFoldDB" id="A0AAD7I7Z9"/>
<comment type="caution">
    <text evidence="5">The sequence shown here is derived from an EMBL/GenBank/DDBJ whole genome shotgun (WGS) entry which is preliminary data.</text>
</comment>
<dbReference type="GO" id="GO:0004674">
    <property type="term" value="F:protein serine/threonine kinase activity"/>
    <property type="evidence" value="ECO:0007669"/>
    <property type="project" value="UniProtKB-KW"/>
</dbReference>
<keyword evidence="2" id="KW-0808">Transferase</keyword>
<keyword evidence="1" id="KW-0723">Serine/threonine-protein kinase</keyword>
<dbReference type="InterPro" id="IPR011009">
    <property type="entry name" value="Kinase-like_dom_sf"/>
</dbReference>
<dbReference type="InterPro" id="IPR004166">
    <property type="entry name" value="a-kinase_dom"/>
</dbReference>
<dbReference type="Proteomes" id="UP001215598">
    <property type="component" value="Unassembled WGS sequence"/>
</dbReference>
<accession>A0AAD7I7Z9</accession>
<keyword evidence="3" id="KW-0418">Kinase</keyword>
<evidence type="ECO:0000313" key="6">
    <source>
        <dbReference type="Proteomes" id="UP001215598"/>
    </source>
</evidence>
<dbReference type="SUPFAM" id="SSF56112">
    <property type="entry name" value="Protein kinase-like (PK-like)"/>
    <property type="match status" value="1"/>
</dbReference>
<evidence type="ECO:0000313" key="5">
    <source>
        <dbReference type="EMBL" id="KAJ7737132.1"/>
    </source>
</evidence>
<reference evidence="5" key="1">
    <citation type="submission" date="2023-03" db="EMBL/GenBank/DDBJ databases">
        <title>Massive genome expansion in bonnet fungi (Mycena s.s.) driven by repeated elements and novel gene families across ecological guilds.</title>
        <authorList>
            <consortium name="Lawrence Berkeley National Laboratory"/>
            <person name="Harder C.B."/>
            <person name="Miyauchi S."/>
            <person name="Viragh M."/>
            <person name="Kuo A."/>
            <person name="Thoen E."/>
            <person name="Andreopoulos B."/>
            <person name="Lu D."/>
            <person name="Skrede I."/>
            <person name="Drula E."/>
            <person name="Henrissat B."/>
            <person name="Morin E."/>
            <person name="Kohler A."/>
            <person name="Barry K."/>
            <person name="LaButti K."/>
            <person name="Morin E."/>
            <person name="Salamov A."/>
            <person name="Lipzen A."/>
            <person name="Mereny Z."/>
            <person name="Hegedus B."/>
            <person name="Baldrian P."/>
            <person name="Stursova M."/>
            <person name="Weitz H."/>
            <person name="Taylor A."/>
            <person name="Grigoriev I.V."/>
            <person name="Nagy L.G."/>
            <person name="Martin F."/>
            <person name="Kauserud H."/>
        </authorList>
    </citation>
    <scope>NUCLEOTIDE SEQUENCE</scope>
    <source>
        <strain evidence="5">CBHHK182m</strain>
    </source>
</reference>
<sequence>GLPWVAKRFINIGTGDGEVDIQENCDQVVKEAARLLRLGYFVKRFLAEAKRQSVDLEDGIQVTDFKIAVEVTPDSEDSEPVTQHTSDPGKGLVVWIFEPRRSSKVQRWSGTNEYPPWDRGKLGSTLNTFAHYAYIVSHESTVFCDLQSMSFPVQFSHYSTLMLCSSNCR</sequence>
<evidence type="ECO:0000259" key="4">
    <source>
        <dbReference type="Pfam" id="PF02816"/>
    </source>
</evidence>
<dbReference type="GO" id="GO:0005524">
    <property type="term" value="F:ATP binding"/>
    <property type="evidence" value="ECO:0007669"/>
    <property type="project" value="InterPro"/>
</dbReference>
<organism evidence="5 6">
    <name type="scientific">Mycena metata</name>
    <dbReference type="NCBI Taxonomy" id="1033252"/>
    <lineage>
        <taxon>Eukaryota</taxon>
        <taxon>Fungi</taxon>
        <taxon>Dikarya</taxon>
        <taxon>Basidiomycota</taxon>
        <taxon>Agaricomycotina</taxon>
        <taxon>Agaricomycetes</taxon>
        <taxon>Agaricomycetidae</taxon>
        <taxon>Agaricales</taxon>
        <taxon>Marasmiineae</taxon>
        <taxon>Mycenaceae</taxon>
        <taxon>Mycena</taxon>
    </lineage>
</organism>
<keyword evidence="6" id="KW-1185">Reference proteome</keyword>
<proteinExistence type="predicted"/>
<gene>
    <name evidence="5" type="ORF">B0H16DRAFT_1326096</name>
</gene>
<evidence type="ECO:0000256" key="3">
    <source>
        <dbReference type="ARBA" id="ARBA00022777"/>
    </source>
</evidence>
<protein>
    <recommendedName>
        <fullName evidence="4">Alpha-type protein kinase domain-containing protein</fullName>
    </recommendedName>
</protein>
<dbReference type="EMBL" id="JARKIB010000118">
    <property type="protein sequence ID" value="KAJ7737132.1"/>
    <property type="molecule type" value="Genomic_DNA"/>
</dbReference>
<feature type="domain" description="Alpha-type protein kinase" evidence="4">
    <location>
        <begin position="3"/>
        <end position="148"/>
    </location>
</feature>
<evidence type="ECO:0000256" key="2">
    <source>
        <dbReference type="ARBA" id="ARBA00022679"/>
    </source>
</evidence>